<dbReference type="AlphaFoldDB" id="W9W080"/>
<feature type="compositionally biased region" description="Polar residues" evidence="1">
    <location>
        <begin position="486"/>
        <end position="497"/>
    </location>
</feature>
<feature type="region of interest" description="Disordered" evidence="1">
    <location>
        <begin position="191"/>
        <end position="280"/>
    </location>
</feature>
<comment type="caution">
    <text evidence="2">The sequence shown here is derived from an EMBL/GenBank/DDBJ whole genome shotgun (WGS) entry which is preliminary data.</text>
</comment>
<proteinExistence type="predicted"/>
<feature type="compositionally biased region" description="Polar residues" evidence="1">
    <location>
        <begin position="516"/>
        <end position="527"/>
    </location>
</feature>
<evidence type="ECO:0000256" key="1">
    <source>
        <dbReference type="SAM" id="MobiDB-lite"/>
    </source>
</evidence>
<feature type="compositionally biased region" description="Low complexity" evidence="1">
    <location>
        <begin position="565"/>
        <end position="579"/>
    </location>
</feature>
<dbReference type="HOGENOM" id="CLU_344834_0_0_1"/>
<dbReference type="GeneID" id="19180373"/>
<accession>W9W080</accession>
<dbReference type="OrthoDB" id="4149219at2759"/>
<feature type="region of interest" description="Disordered" evidence="1">
    <location>
        <begin position="486"/>
        <end position="538"/>
    </location>
</feature>
<gene>
    <name evidence="2" type="ORF">A1O7_05790</name>
</gene>
<dbReference type="Proteomes" id="UP000019473">
    <property type="component" value="Unassembled WGS sequence"/>
</dbReference>
<keyword evidence="3" id="KW-1185">Reference proteome</keyword>
<dbReference type="EMBL" id="AMGW01000004">
    <property type="protein sequence ID" value="EXJ58365.1"/>
    <property type="molecule type" value="Genomic_DNA"/>
</dbReference>
<evidence type="ECO:0000313" key="3">
    <source>
        <dbReference type="Proteomes" id="UP000019473"/>
    </source>
</evidence>
<dbReference type="VEuPathDB" id="FungiDB:A1O7_05790"/>
<feature type="compositionally biased region" description="Polar residues" evidence="1">
    <location>
        <begin position="593"/>
        <end position="628"/>
    </location>
</feature>
<sequence length="673" mass="74432">MHIKKTAYLLPPRVDLPERCDLHHQGLLGRIDAELRNGQESARLGHIPNVEGKHLNNDYGRQAETFFGDVPDSQTHPSQPLPYRPRLPTPLKPPASVLTPTTHHTSGAEAPQAPKQPASRSPCQKYKSTRECGNQVRTSFSGCKRQYEDAPENLANAHVTRREKPEQHVQVQPDNEAIGTQIARIASEQIEHTQQRPAFNTKPAVNRRPTGESAKRKRSEERQPSRCVAAAPNNNTNHGKGKPVDHSEDEGGSGSERQPPNRNSRKGSRSNKPAKGLPFRCPMFAADPNAEAGRNCKEWHNASIADVTRHALVDAGEGTAKWQRIKELSTKLAPKERWRRYFVIFNNGQEDPEMHRPYWGGANPDDTINWLIRCATATVETDAGSATTAVRLLLEYQTLMARREQRDSSARARADATRAVATQLEQAELLQSQRLFDEELATLFARMGDVSPVPPTDQPDITTTATLSAANQVLYLQGLALPETPMQRTTSGQSTMNAAFDTPFNEPAADPEELTLPSQSPFPSSGRNPGIGRPNASATAPSLLKHFIADVDTVVDSNTDPMTRQQVQSWQNSQYQQSQTLRPPQRDQHRPSHSASGSSRRNAIGLTSSNISTQQLTPISSSTTNSLQPPRYAAPMFGSDDNGGNYMDYDTTEAPSYYYGDEHPLYGHMPRTQ</sequence>
<feature type="region of interest" description="Disordered" evidence="1">
    <location>
        <begin position="564"/>
        <end position="650"/>
    </location>
</feature>
<feature type="compositionally biased region" description="Pro residues" evidence="1">
    <location>
        <begin position="79"/>
        <end position="93"/>
    </location>
</feature>
<evidence type="ECO:0000313" key="2">
    <source>
        <dbReference type="EMBL" id="EXJ58365.1"/>
    </source>
</evidence>
<protein>
    <submittedName>
        <fullName evidence="2">Uncharacterized protein</fullName>
    </submittedName>
</protein>
<reference evidence="2 3" key="1">
    <citation type="submission" date="2013-03" db="EMBL/GenBank/DDBJ databases">
        <title>The Genome Sequence of Cladophialophora yegresii CBS 114405.</title>
        <authorList>
            <consortium name="The Broad Institute Genomics Platform"/>
            <person name="Cuomo C."/>
            <person name="de Hoog S."/>
            <person name="Gorbushina A."/>
            <person name="Walker B."/>
            <person name="Young S.K."/>
            <person name="Zeng Q."/>
            <person name="Gargeya S."/>
            <person name="Fitzgerald M."/>
            <person name="Haas B."/>
            <person name="Abouelleil A."/>
            <person name="Allen A.W."/>
            <person name="Alvarado L."/>
            <person name="Arachchi H.M."/>
            <person name="Berlin A.M."/>
            <person name="Chapman S.B."/>
            <person name="Gainer-Dewar J."/>
            <person name="Goldberg J."/>
            <person name="Griggs A."/>
            <person name="Gujja S."/>
            <person name="Hansen M."/>
            <person name="Howarth C."/>
            <person name="Imamovic A."/>
            <person name="Ireland A."/>
            <person name="Larimer J."/>
            <person name="McCowan C."/>
            <person name="Murphy C."/>
            <person name="Pearson M."/>
            <person name="Poon T.W."/>
            <person name="Priest M."/>
            <person name="Roberts A."/>
            <person name="Saif S."/>
            <person name="Shea T."/>
            <person name="Sisk P."/>
            <person name="Sykes S."/>
            <person name="Wortman J."/>
            <person name="Nusbaum C."/>
            <person name="Birren B."/>
        </authorList>
    </citation>
    <scope>NUCLEOTIDE SEQUENCE [LARGE SCALE GENOMIC DNA]</scope>
    <source>
        <strain evidence="2 3">CBS 114405</strain>
    </source>
</reference>
<name>W9W080_9EURO</name>
<feature type="compositionally biased region" description="Basic and acidic residues" evidence="1">
    <location>
        <begin position="209"/>
        <end position="224"/>
    </location>
</feature>
<feature type="region of interest" description="Disordered" evidence="1">
    <location>
        <begin position="67"/>
        <end position="132"/>
    </location>
</feature>
<organism evidence="2 3">
    <name type="scientific">Cladophialophora yegresii CBS 114405</name>
    <dbReference type="NCBI Taxonomy" id="1182544"/>
    <lineage>
        <taxon>Eukaryota</taxon>
        <taxon>Fungi</taxon>
        <taxon>Dikarya</taxon>
        <taxon>Ascomycota</taxon>
        <taxon>Pezizomycotina</taxon>
        <taxon>Eurotiomycetes</taxon>
        <taxon>Chaetothyriomycetidae</taxon>
        <taxon>Chaetothyriales</taxon>
        <taxon>Herpotrichiellaceae</taxon>
        <taxon>Cladophialophora</taxon>
    </lineage>
</organism>
<dbReference type="RefSeq" id="XP_007757988.1">
    <property type="nucleotide sequence ID" value="XM_007759798.1"/>
</dbReference>